<dbReference type="SMART" id="SM01100">
    <property type="entry name" value="CRAL_TRIO_N"/>
    <property type="match status" value="1"/>
</dbReference>
<keyword evidence="7" id="KW-0271">Exosome</keyword>
<dbReference type="InterPro" id="IPR003595">
    <property type="entry name" value="Tyr_Pase_cat"/>
</dbReference>
<name>A0A498L8Z1_LABRO</name>
<keyword evidence="6" id="KW-0698">rRNA processing</keyword>
<dbReference type="GO" id="GO:0071038">
    <property type="term" value="P:TRAMP-dependent tRNA surveillance pathway"/>
    <property type="evidence" value="ECO:0007669"/>
    <property type="project" value="TreeGrafter"/>
</dbReference>
<feature type="domain" description="CRAL-TRIO" evidence="13">
    <location>
        <begin position="533"/>
        <end position="692"/>
    </location>
</feature>
<dbReference type="SMART" id="SM00516">
    <property type="entry name" value="SEC14"/>
    <property type="match status" value="1"/>
</dbReference>
<dbReference type="GO" id="GO:0005730">
    <property type="term" value="C:nucleolus"/>
    <property type="evidence" value="ECO:0007669"/>
    <property type="project" value="UniProtKB-SubCell"/>
</dbReference>
<evidence type="ECO:0000256" key="3">
    <source>
        <dbReference type="ARBA" id="ARBA00006678"/>
    </source>
</evidence>
<organism evidence="14 15">
    <name type="scientific">Labeo rohita</name>
    <name type="common">Indian major carp</name>
    <name type="synonym">Cyprinus rohita</name>
    <dbReference type="NCBI Taxonomy" id="84645"/>
    <lineage>
        <taxon>Eukaryota</taxon>
        <taxon>Metazoa</taxon>
        <taxon>Chordata</taxon>
        <taxon>Craniata</taxon>
        <taxon>Vertebrata</taxon>
        <taxon>Euteleostomi</taxon>
        <taxon>Actinopterygii</taxon>
        <taxon>Neopterygii</taxon>
        <taxon>Teleostei</taxon>
        <taxon>Ostariophysi</taxon>
        <taxon>Cypriniformes</taxon>
        <taxon>Cyprinidae</taxon>
        <taxon>Labeoninae</taxon>
        <taxon>Labeonini</taxon>
        <taxon>Labeo</taxon>
    </lineage>
</organism>
<dbReference type="InterPro" id="IPR001247">
    <property type="entry name" value="ExoRNase_PH_dom1"/>
</dbReference>
<feature type="compositionally biased region" description="Acidic residues" evidence="11">
    <location>
        <begin position="852"/>
        <end position="865"/>
    </location>
</feature>
<keyword evidence="15" id="KW-1185">Reference proteome</keyword>
<dbReference type="Proteomes" id="UP000290572">
    <property type="component" value="Unassembled WGS sequence"/>
</dbReference>
<dbReference type="GO" id="GO:0004725">
    <property type="term" value="F:protein tyrosine phosphatase activity"/>
    <property type="evidence" value="ECO:0007669"/>
    <property type="project" value="InterPro"/>
</dbReference>
<reference evidence="14 15" key="1">
    <citation type="submission" date="2018-03" db="EMBL/GenBank/DDBJ databases">
        <title>Draft genome sequence of Rohu Carp (Labeo rohita).</title>
        <authorList>
            <person name="Das P."/>
            <person name="Kushwaha B."/>
            <person name="Joshi C.G."/>
            <person name="Kumar D."/>
            <person name="Nagpure N.S."/>
            <person name="Sahoo L."/>
            <person name="Das S.P."/>
            <person name="Bit A."/>
            <person name="Patnaik S."/>
            <person name="Meher P.K."/>
            <person name="Jayasankar P."/>
            <person name="Koringa P.G."/>
            <person name="Patel N.V."/>
            <person name="Hinsu A.T."/>
            <person name="Kumar R."/>
            <person name="Pandey M."/>
            <person name="Agarwal S."/>
            <person name="Srivastava S."/>
            <person name="Singh M."/>
            <person name="Iquebal M.A."/>
            <person name="Jaiswal S."/>
            <person name="Angadi U.B."/>
            <person name="Kumar N."/>
            <person name="Raza M."/>
            <person name="Shah T.M."/>
            <person name="Rai A."/>
            <person name="Jena J.K."/>
        </authorList>
    </citation>
    <scope>NUCLEOTIDE SEQUENCE [LARGE SCALE GENOMIC DNA]</scope>
    <source>
        <strain evidence="14">DASCIFA01</strain>
        <tissue evidence="14">Testis</tissue>
    </source>
</reference>
<evidence type="ECO:0000256" key="11">
    <source>
        <dbReference type="SAM" id="MobiDB-lite"/>
    </source>
</evidence>
<dbReference type="GO" id="GO:0071035">
    <property type="term" value="P:nuclear polyadenylation-dependent rRNA catabolic process"/>
    <property type="evidence" value="ECO:0007669"/>
    <property type="project" value="TreeGrafter"/>
</dbReference>
<feature type="compositionally biased region" description="Pro residues" evidence="11">
    <location>
        <begin position="870"/>
        <end position="881"/>
    </location>
</feature>
<dbReference type="SUPFAM" id="SSF46938">
    <property type="entry name" value="CRAL/TRIO N-terminal domain"/>
    <property type="match status" value="1"/>
</dbReference>
<evidence type="ECO:0000259" key="12">
    <source>
        <dbReference type="PROSITE" id="PS50055"/>
    </source>
</evidence>
<dbReference type="CDD" id="cd00170">
    <property type="entry name" value="SEC14"/>
    <property type="match status" value="1"/>
</dbReference>
<dbReference type="InterPro" id="IPR033100">
    <property type="entry name" value="Rrp45"/>
</dbReference>
<dbReference type="InterPro" id="IPR020568">
    <property type="entry name" value="Ribosomal_Su5_D2-typ_SF"/>
</dbReference>
<keyword evidence="5" id="KW-0963">Cytoplasm</keyword>
<dbReference type="AlphaFoldDB" id="A0A498L8Z1"/>
<evidence type="ECO:0000256" key="4">
    <source>
        <dbReference type="ARBA" id="ARBA00019572"/>
    </source>
</evidence>
<evidence type="ECO:0007829" key="16">
    <source>
        <dbReference type="PeptideAtlas" id="A0A498L8Z1"/>
    </source>
</evidence>
<dbReference type="Pfam" id="PF00102">
    <property type="entry name" value="Y_phosphatase"/>
    <property type="match status" value="2"/>
</dbReference>
<evidence type="ECO:0000256" key="1">
    <source>
        <dbReference type="ARBA" id="ARBA00004496"/>
    </source>
</evidence>
<protein>
    <recommendedName>
        <fullName evidence="4">Exosome complex component RRP45</fullName>
    </recommendedName>
    <alternativeName>
        <fullName evidence="10">Exosome component 9</fullName>
    </alternativeName>
</protein>
<evidence type="ECO:0000313" key="14">
    <source>
        <dbReference type="EMBL" id="RXN04702.1"/>
    </source>
</evidence>
<dbReference type="FunFam" id="3.30.230.70:FF:000005">
    <property type="entry name" value="Exosome complex component RRP45"/>
    <property type="match status" value="1"/>
</dbReference>
<dbReference type="PANTHER" id="PTHR11097">
    <property type="entry name" value="EXOSOME COMPLEX EXONUCLEASE RIBOSOMAL RNA PROCESSING PROTEIN"/>
    <property type="match status" value="1"/>
</dbReference>
<dbReference type="GO" id="GO:0035925">
    <property type="term" value="F:mRNA 3'-UTR AU-rich region binding"/>
    <property type="evidence" value="ECO:0007669"/>
    <property type="project" value="TreeGrafter"/>
</dbReference>
<dbReference type="SMART" id="SM00194">
    <property type="entry name" value="PTPc"/>
    <property type="match status" value="1"/>
</dbReference>
<dbReference type="FunFam" id="3.90.190.10:FF:000210">
    <property type="entry name" value="Receptor-type tyrosine-protein phosphatase delta isoform x2"/>
    <property type="match status" value="1"/>
</dbReference>
<evidence type="ECO:0000256" key="6">
    <source>
        <dbReference type="ARBA" id="ARBA00022552"/>
    </source>
</evidence>
<feature type="domain" description="Tyrosine-protein phosphatase" evidence="12">
    <location>
        <begin position="929"/>
        <end position="1118"/>
    </location>
</feature>
<dbReference type="GO" id="GO:0034475">
    <property type="term" value="P:U4 snRNA 3'-end processing"/>
    <property type="evidence" value="ECO:0007669"/>
    <property type="project" value="TreeGrafter"/>
</dbReference>
<dbReference type="InterPro" id="IPR036865">
    <property type="entry name" value="CRAL-TRIO_dom_sf"/>
</dbReference>
<dbReference type="SUPFAM" id="SSF52087">
    <property type="entry name" value="CRAL/TRIO domain"/>
    <property type="match status" value="1"/>
</dbReference>
<dbReference type="Gene3D" id="3.30.230.70">
    <property type="entry name" value="GHMP Kinase, N-terminal domain"/>
    <property type="match status" value="1"/>
</dbReference>
<dbReference type="Pfam" id="PF03725">
    <property type="entry name" value="RNase_PH_C"/>
    <property type="match status" value="1"/>
</dbReference>
<dbReference type="PANTHER" id="PTHR11097:SF14">
    <property type="entry name" value="EXOSOME COMPLEX COMPONENT RRP45"/>
    <property type="match status" value="1"/>
</dbReference>
<accession>A0A498L8Z1</accession>
<dbReference type="SMART" id="SM00404">
    <property type="entry name" value="PTPc_motif"/>
    <property type="match status" value="1"/>
</dbReference>
<dbReference type="EMBL" id="QBIY01013430">
    <property type="protein sequence ID" value="RXN04702.1"/>
    <property type="molecule type" value="Genomic_DNA"/>
</dbReference>
<keyword evidence="8" id="KW-0694">RNA-binding</keyword>
<dbReference type="InterPro" id="IPR027408">
    <property type="entry name" value="PNPase/RNase_PH_dom_sf"/>
</dbReference>
<dbReference type="CDD" id="cd11368">
    <property type="entry name" value="RNase_PH_RRP45"/>
    <property type="match status" value="1"/>
</dbReference>
<dbReference type="SUPFAM" id="SSF52799">
    <property type="entry name" value="(Phosphotyrosine protein) phosphatases II"/>
    <property type="match status" value="1"/>
</dbReference>
<feature type="region of interest" description="Disordered" evidence="11">
    <location>
        <begin position="31"/>
        <end position="50"/>
    </location>
</feature>
<dbReference type="FunFam" id="3.40.525.10:FF:000005">
    <property type="entry name" value="Tyrosine-protein phosphatase non-receptor type 9"/>
    <property type="match status" value="1"/>
</dbReference>
<dbReference type="Pfam" id="PF00650">
    <property type="entry name" value="CRAL_TRIO"/>
    <property type="match status" value="1"/>
</dbReference>
<evidence type="ECO:0000256" key="10">
    <source>
        <dbReference type="ARBA" id="ARBA00032660"/>
    </source>
</evidence>
<dbReference type="InterPro" id="IPR011074">
    <property type="entry name" value="CRAL/TRIO_N_dom"/>
</dbReference>
<evidence type="ECO:0000313" key="15">
    <source>
        <dbReference type="Proteomes" id="UP000290572"/>
    </source>
</evidence>
<dbReference type="GO" id="GO:0000467">
    <property type="term" value="P:exonucleolytic trimming to generate mature 3'-end of 5.8S rRNA from tricistronic rRNA transcript (SSU-rRNA, 5.8S rRNA, LSU-rRNA)"/>
    <property type="evidence" value="ECO:0007669"/>
    <property type="project" value="TreeGrafter"/>
</dbReference>
<sequence length="1118" mass="125483">MRSTGDAKGIDYSIDCEKYQREQEKLKEEWERAQREVEEEERRHHEEERRILEETVTPLTPRNSSLSSSVVTEAPSLTQPSAPHDTIVLSLADWERKQEVLEKQAQTNQSNGLTHRSVSGKKLCSSCAHPLGKGAAMIIESLGLYFHIQCFKAVKMRDTPLSNCERRFLLKAIEEKKRLDGRQTYDYRNIKISFGTDYGCCIVELGKTRVLCQVSCELVPPKDSRPTEGIMFFNLELSPMASPAFEPNRQSELLVTLNRQLERCLRNSKCIDTESLCVVSGEKVWQIRVDVHVLNHDGNLMDAASIAAISALSHFRRPDVAIQGRDVTVFSPEERDPIPLSIYHMPICVSFAFFLQGSYLLVDPCEREERVKDGLLVIAMNKHREICSIQSSGGIMLLKDQVLRCSKIASVKVSEITELINKALENDRKIRKEGGKFGFAESMPKERITTLKRDEAPVEMTDVEETAKDIAVEEFLAELRCREQSQNADLVSQMTAVKFLMARKFDVSRAIDLFQAYKNTRIKEGIYNINPNEEPLRSELLSGKFTVLPGRDAKGAALALFTARLHRPDLTTHKAVLQAIIYQLDKAIESVQTQRDGLIFIYDMTNSTYANFDYELCVKILNLLKGAFPARLKCVFIVSSPLWFRAPFAVLRLFVREKLRERVCTVKAHELVNHIPVSSLPEHLGGSSQYSHIAWIQSCVNSSPNHPNNSPYVTADCLGSLLRSYSMEHGQNTSTDPLTANTSGATLLGDGLNSNCPKLDDGNANLQNHRTAGHAHWNGSVLPGSGGILGSNANVVNGRGRQPPPQSDTPPDTPLHQKHTAGAIVPGVGGTMGMEGACLDDSRQDGNGAEDSQQDMEFLEEEVEGGDGVPPLPLKSRPPPLHHSAAPDMSWLPGTTTETAALSVHVAEPGGMSLQDLVQHVKRKKKKGIYQEYEEIRKEPPAGTFDYSKKASNQIKNRYSDVLCLDQSRVRLCPLNSEDDETSDYINASFMDGYKRSNAYIATQGPLPKTFGDFWRMVWEQMVLIIVMTTRVVERGRVKCGQYWPLEAGRTEDYGYFLDIGTVDIKQTVRRMRTQRAFSIQTWDQYYFCYKAVIEYAQQSGLLQPVEWSDTELETDSE</sequence>
<comment type="similarity">
    <text evidence="3">Belongs to the RNase PH family.</text>
</comment>
<dbReference type="GO" id="GO:0000176">
    <property type="term" value="C:nuclear exosome (RNase complex)"/>
    <property type="evidence" value="ECO:0007669"/>
    <property type="project" value="TreeGrafter"/>
</dbReference>
<dbReference type="GO" id="GO:0071028">
    <property type="term" value="P:nuclear mRNA surveillance"/>
    <property type="evidence" value="ECO:0007669"/>
    <property type="project" value="TreeGrafter"/>
</dbReference>
<dbReference type="Gene3D" id="3.40.525.10">
    <property type="entry name" value="CRAL-TRIO lipid binding domain"/>
    <property type="match status" value="1"/>
</dbReference>
<evidence type="ECO:0000256" key="8">
    <source>
        <dbReference type="ARBA" id="ARBA00022884"/>
    </source>
</evidence>
<dbReference type="InterPro" id="IPR000242">
    <property type="entry name" value="PTP_cat"/>
</dbReference>
<comment type="caution">
    <text evidence="14">The sequence shown here is derived from an EMBL/GenBank/DDBJ whole genome shotgun (WGS) entry which is preliminary data.</text>
</comment>
<dbReference type="SUPFAM" id="SSF54211">
    <property type="entry name" value="Ribosomal protein S5 domain 2-like"/>
    <property type="match status" value="1"/>
</dbReference>
<evidence type="ECO:0000256" key="2">
    <source>
        <dbReference type="ARBA" id="ARBA00004604"/>
    </source>
</evidence>
<dbReference type="InterPro" id="IPR029021">
    <property type="entry name" value="Prot-tyrosine_phosphatase-like"/>
</dbReference>
<dbReference type="SUPFAM" id="SSF55666">
    <property type="entry name" value="Ribonuclease PH domain 2-like"/>
    <property type="match status" value="1"/>
</dbReference>
<evidence type="ECO:0000256" key="5">
    <source>
        <dbReference type="ARBA" id="ARBA00022490"/>
    </source>
</evidence>
<evidence type="ECO:0000259" key="13">
    <source>
        <dbReference type="PROSITE" id="PS50191"/>
    </source>
</evidence>
<dbReference type="InterPro" id="IPR015847">
    <property type="entry name" value="ExoRNase_PH_dom2"/>
</dbReference>
<evidence type="ECO:0000256" key="9">
    <source>
        <dbReference type="ARBA" id="ARBA00023242"/>
    </source>
</evidence>
<dbReference type="InterPro" id="IPR036345">
    <property type="entry name" value="ExoRNase_PH_dom2_sf"/>
</dbReference>
<dbReference type="PROSITE" id="PS50191">
    <property type="entry name" value="CRAL_TRIO"/>
    <property type="match status" value="1"/>
</dbReference>
<keyword evidence="9" id="KW-0539">Nucleus</keyword>
<dbReference type="Gene3D" id="3.90.190.10">
    <property type="entry name" value="Protein tyrosine phosphatase superfamily"/>
    <property type="match status" value="2"/>
</dbReference>
<dbReference type="Pfam" id="PF01138">
    <property type="entry name" value="RNase_PH"/>
    <property type="match status" value="1"/>
</dbReference>
<dbReference type="PRINTS" id="PR00700">
    <property type="entry name" value="PRTYPHPHTASE"/>
</dbReference>
<keyword evidence="16" id="KW-1267">Proteomics identification</keyword>
<dbReference type="InterPro" id="IPR050590">
    <property type="entry name" value="Exosome_comp_Rrp42_subfam"/>
</dbReference>
<comment type="subcellular location">
    <subcellularLocation>
        <location evidence="1">Cytoplasm</location>
    </subcellularLocation>
    <subcellularLocation>
        <location evidence="2">Nucleus</location>
        <location evidence="2">Nucleolus</location>
    </subcellularLocation>
</comment>
<dbReference type="PROSITE" id="PS50055">
    <property type="entry name" value="TYR_PHOSPHATASE_PTP"/>
    <property type="match status" value="1"/>
</dbReference>
<feature type="region of interest" description="Disordered" evidence="11">
    <location>
        <begin position="789"/>
        <end position="883"/>
    </location>
</feature>
<gene>
    <name evidence="14" type="ORF">ROHU_033824</name>
</gene>
<keyword evidence="14" id="KW-0675">Receptor</keyword>
<proteinExistence type="evidence at protein level"/>
<dbReference type="GO" id="GO:0000177">
    <property type="term" value="C:cytoplasmic exosome (RNase complex)"/>
    <property type="evidence" value="ECO:0007669"/>
    <property type="project" value="TreeGrafter"/>
</dbReference>
<feature type="compositionally biased region" description="Pro residues" evidence="11">
    <location>
        <begin position="802"/>
        <end position="813"/>
    </location>
</feature>
<dbReference type="STRING" id="84645.A0A498L8Z1"/>
<dbReference type="InterPro" id="IPR036273">
    <property type="entry name" value="CRAL/TRIO_N_dom_sf"/>
</dbReference>
<dbReference type="GO" id="GO:0034473">
    <property type="term" value="P:U1 snRNA 3'-end processing"/>
    <property type="evidence" value="ECO:0007669"/>
    <property type="project" value="TreeGrafter"/>
</dbReference>
<dbReference type="GO" id="GO:0034476">
    <property type="term" value="P:U5 snRNA 3'-end processing"/>
    <property type="evidence" value="ECO:0007669"/>
    <property type="project" value="TreeGrafter"/>
</dbReference>
<evidence type="ECO:0000256" key="7">
    <source>
        <dbReference type="ARBA" id="ARBA00022835"/>
    </source>
</evidence>
<dbReference type="InterPro" id="IPR001251">
    <property type="entry name" value="CRAL-TRIO_dom"/>
</dbReference>
<dbReference type="GO" id="GO:0016075">
    <property type="term" value="P:rRNA catabolic process"/>
    <property type="evidence" value="ECO:0007669"/>
    <property type="project" value="TreeGrafter"/>
</dbReference>